<gene>
    <name evidence="3" type="ORF">WPS_23650</name>
</gene>
<reference evidence="3 4" key="1">
    <citation type="journal article" date="2022" name="ISME Commun">
        <title>Vulcanimicrobium alpinus gen. nov. sp. nov., the first cultivated representative of the candidate phylum 'Eremiobacterota', is a metabolically versatile aerobic anoxygenic phototroph.</title>
        <authorList>
            <person name="Yabe S."/>
            <person name="Muto K."/>
            <person name="Abe K."/>
            <person name="Yokota A."/>
            <person name="Staudigel H."/>
            <person name="Tebo B.M."/>
        </authorList>
    </citation>
    <scope>NUCLEOTIDE SEQUENCE [LARGE SCALE GENOMIC DNA]</scope>
    <source>
        <strain evidence="3 4">WC8-2</strain>
    </source>
</reference>
<dbReference type="KEGG" id="vab:WPS_23650"/>
<feature type="transmembrane region" description="Helical" evidence="1">
    <location>
        <begin position="177"/>
        <end position="210"/>
    </location>
</feature>
<feature type="transmembrane region" description="Helical" evidence="1">
    <location>
        <begin position="20"/>
        <end position="43"/>
    </location>
</feature>
<feature type="transmembrane region" description="Helical" evidence="1">
    <location>
        <begin position="97"/>
        <end position="115"/>
    </location>
</feature>
<evidence type="ECO:0000259" key="2">
    <source>
        <dbReference type="Pfam" id="PF02517"/>
    </source>
</evidence>
<accession>A0AAN1XY44</accession>
<feature type="transmembrane region" description="Helical" evidence="1">
    <location>
        <begin position="55"/>
        <end position="77"/>
    </location>
</feature>
<dbReference type="Pfam" id="PF02517">
    <property type="entry name" value="Rce1-like"/>
    <property type="match status" value="1"/>
</dbReference>
<dbReference type="RefSeq" id="WP_317994704.1">
    <property type="nucleotide sequence ID" value="NZ_AP025523.1"/>
</dbReference>
<evidence type="ECO:0000256" key="1">
    <source>
        <dbReference type="SAM" id="Phobius"/>
    </source>
</evidence>
<keyword evidence="4" id="KW-1185">Reference proteome</keyword>
<dbReference type="GO" id="GO:0004175">
    <property type="term" value="F:endopeptidase activity"/>
    <property type="evidence" value="ECO:0007669"/>
    <property type="project" value="UniProtKB-ARBA"/>
</dbReference>
<proteinExistence type="predicted"/>
<evidence type="ECO:0000313" key="3">
    <source>
        <dbReference type="EMBL" id="BDE07089.1"/>
    </source>
</evidence>
<evidence type="ECO:0000313" key="4">
    <source>
        <dbReference type="Proteomes" id="UP001317532"/>
    </source>
</evidence>
<organism evidence="3 4">
    <name type="scientific">Vulcanimicrobium alpinum</name>
    <dbReference type="NCBI Taxonomy" id="3016050"/>
    <lineage>
        <taxon>Bacteria</taxon>
        <taxon>Bacillati</taxon>
        <taxon>Vulcanimicrobiota</taxon>
        <taxon>Vulcanimicrobiia</taxon>
        <taxon>Vulcanimicrobiales</taxon>
        <taxon>Vulcanimicrobiaceae</taxon>
        <taxon>Vulcanimicrobium</taxon>
    </lineage>
</organism>
<name>A0AAN1XY44_UNVUL</name>
<dbReference type="Proteomes" id="UP001317532">
    <property type="component" value="Chromosome"/>
</dbReference>
<feature type="transmembrane region" description="Helical" evidence="1">
    <location>
        <begin position="217"/>
        <end position="238"/>
    </location>
</feature>
<dbReference type="PANTHER" id="PTHR43592">
    <property type="entry name" value="CAAX AMINO TERMINAL PROTEASE"/>
    <property type="match status" value="1"/>
</dbReference>
<feature type="transmembrane region" description="Helical" evidence="1">
    <location>
        <begin position="136"/>
        <end position="157"/>
    </location>
</feature>
<dbReference type="AlphaFoldDB" id="A0AAN1XY44"/>
<sequence length="241" mass="25566">MPGSPTRSSADAFLWWRSLLFALALIAAGVVLPIFVAAFLLVGHAMTKSDLTSPATALGLQFVSYAFVLVVCLAYLPRLARSSLADLGLRLPNAAEVGWGLAGAVAMLVAVDLVGSLEERLFHTKITETAIDLLKATRGTLLTTLFVTFACVIAPFFEELQFRGFLYNALRRYLPTAWAAILSGLVFGAAHFSALAIVPLACGGVVLALVYERTRSLAATTIAHGLFNAAGVTALLVFHQA</sequence>
<dbReference type="GO" id="GO:0080120">
    <property type="term" value="P:CAAX-box protein maturation"/>
    <property type="evidence" value="ECO:0007669"/>
    <property type="project" value="UniProtKB-ARBA"/>
</dbReference>
<keyword evidence="1" id="KW-1133">Transmembrane helix</keyword>
<dbReference type="EMBL" id="AP025523">
    <property type="protein sequence ID" value="BDE07089.1"/>
    <property type="molecule type" value="Genomic_DNA"/>
</dbReference>
<keyword evidence="1" id="KW-0472">Membrane</keyword>
<protein>
    <recommendedName>
        <fullName evidence="2">CAAX prenyl protease 2/Lysostaphin resistance protein A-like domain-containing protein</fullName>
    </recommendedName>
</protein>
<dbReference type="PANTHER" id="PTHR43592:SF15">
    <property type="entry name" value="CAAX AMINO TERMINAL PROTEASE FAMILY PROTEIN"/>
    <property type="match status" value="1"/>
</dbReference>
<feature type="domain" description="CAAX prenyl protease 2/Lysostaphin resistance protein A-like" evidence="2">
    <location>
        <begin position="143"/>
        <end position="229"/>
    </location>
</feature>
<dbReference type="InterPro" id="IPR003675">
    <property type="entry name" value="Rce1/LyrA-like_dom"/>
</dbReference>
<keyword evidence="1" id="KW-0812">Transmembrane</keyword>